<evidence type="ECO:0000256" key="1">
    <source>
        <dbReference type="ARBA" id="ARBA00007228"/>
    </source>
</evidence>
<dbReference type="Proteomes" id="UP000005953">
    <property type="component" value="Unassembled WGS sequence"/>
</dbReference>
<dbReference type="InterPro" id="IPR029026">
    <property type="entry name" value="tRNA_m1G_MTases_N"/>
</dbReference>
<dbReference type="CDD" id="cd18093">
    <property type="entry name" value="SpoU-like_TrmJ"/>
    <property type="match status" value="1"/>
</dbReference>
<dbReference type="PANTHER" id="PTHR42786">
    <property type="entry name" value="TRNA/RRNA METHYLTRANSFERASE"/>
    <property type="match status" value="1"/>
</dbReference>
<name>A4BH17_9GAMM</name>
<evidence type="ECO:0000256" key="5">
    <source>
        <dbReference type="RuleBase" id="RU362024"/>
    </source>
</evidence>
<keyword evidence="2 5" id="KW-0489">Methyltransferase</keyword>
<dbReference type="GO" id="GO:0002128">
    <property type="term" value="P:tRNA nucleoside ribose methylation"/>
    <property type="evidence" value="ECO:0007669"/>
    <property type="project" value="TreeGrafter"/>
</dbReference>
<dbReference type="FunFam" id="3.40.1280.10:FF:000006">
    <property type="entry name" value="Uncharacterized tRNA/rRNA methyltransferase HI_0380"/>
    <property type="match status" value="1"/>
</dbReference>
<comment type="subcellular location">
    <subcellularLocation>
        <location evidence="5">Cytoplasm</location>
    </subcellularLocation>
</comment>
<dbReference type="InterPro" id="IPR029028">
    <property type="entry name" value="Alpha/beta_knot_MTases"/>
</dbReference>
<dbReference type="GO" id="GO:0003723">
    <property type="term" value="F:RNA binding"/>
    <property type="evidence" value="ECO:0007669"/>
    <property type="project" value="InterPro"/>
</dbReference>
<dbReference type="PIRSF" id="PIRSF004808">
    <property type="entry name" value="LasT"/>
    <property type="match status" value="1"/>
</dbReference>
<dbReference type="PANTHER" id="PTHR42786:SF2">
    <property type="entry name" value="TRNA (CYTIDINE_URIDINE-2'-O-)-METHYLTRANSFERASE TRMJ"/>
    <property type="match status" value="1"/>
</dbReference>
<dbReference type="NCBIfam" id="TIGR00050">
    <property type="entry name" value="rRNA_methyl_1"/>
    <property type="match status" value="1"/>
</dbReference>
<gene>
    <name evidence="5" type="primary">trmJ</name>
    <name evidence="7" type="ORF">MED297_14880</name>
</gene>
<dbReference type="Gene3D" id="3.40.1280.10">
    <property type="match status" value="1"/>
</dbReference>
<accession>A4BH17</accession>
<comment type="function">
    <text evidence="5">Catalyzes the formation of 2'O-methylated cytidine (Cm32) or 2'O-methylated uridine (Um32) at position 32 in tRNA.</text>
</comment>
<dbReference type="InterPro" id="IPR004384">
    <property type="entry name" value="RNA_MeTrfase_TrmJ/LasT"/>
</dbReference>
<comment type="similarity">
    <text evidence="1">Belongs to the class IV-like SAM-binding methyltransferase superfamily. RNA methyltransferase TrmH family.</text>
</comment>
<reference evidence="7 8" key="1">
    <citation type="submission" date="2006-02" db="EMBL/GenBank/DDBJ databases">
        <authorList>
            <person name="Pinhassi J."/>
            <person name="Pedros-Alio C."/>
            <person name="Ferriera S."/>
            <person name="Johnson J."/>
            <person name="Kravitz S."/>
            <person name="Halpern A."/>
            <person name="Remington K."/>
            <person name="Beeson K."/>
            <person name="Tran B."/>
            <person name="Rogers Y.-H."/>
            <person name="Friedman R."/>
            <person name="Venter J.C."/>
        </authorList>
    </citation>
    <scope>NUCLEOTIDE SEQUENCE [LARGE SCALE GENOMIC DNA]</scope>
    <source>
        <strain evidence="7 8">MED297</strain>
    </source>
</reference>
<dbReference type="EMBL" id="AAOE01000019">
    <property type="protein sequence ID" value="EAR08516.1"/>
    <property type="molecule type" value="Genomic_DNA"/>
</dbReference>
<keyword evidence="8" id="KW-1185">Reference proteome</keyword>
<evidence type="ECO:0000313" key="8">
    <source>
        <dbReference type="Proteomes" id="UP000005953"/>
    </source>
</evidence>
<dbReference type="GO" id="GO:0160206">
    <property type="term" value="F:tRNA (cytidine(32)/uridine(32)-2'-O)-methyltransferase activity"/>
    <property type="evidence" value="ECO:0007669"/>
    <property type="project" value="UniProtKB-EC"/>
</dbReference>
<dbReference type="GO" id="GO:0005829">
    <property type="term" value="C:cytosol"/>
    <property type="evidence" value="ECO:0007669"/>
    <property type="project" value="TreeGrafter"/>
</dbReference>
<dbReference type="InterPro" id="IPR001537">
    <property type="entry name" value="SpoU_MeTrfase"/>
</dbReference>
<keyword evidence="5" id="KW-0819">tRNA processing</keyword>
<organism evidence="7 8">
    <name type="scientific">Reinekea blandensis MED297</name>
    <dbReference type="NCBI Taxonomy" id="314283"/>
    <lineage>
        <taxon>Bacteria</taxon>
        <taxon>Pseudomonadati</taxon>
        <taxon>Pseudomonadota</taxon>
        <taxon>Gammaproteobacteria</taxon>
        <taxon>Oceanospirillales</taxon>
        <taxon>Saccharospirillaceae</taxon>
        <taxon>Reinekea</taxon>
    </lineage>
</organism>
<sequence>MFENYVLPDDIAQTKVVLVHTSHSGNIGSAARAMKTMGFHNLVLVAPKTFPSDDAIAMASGATDILEQAVVVETLEEAVADCGFVVGASARSRNLPWPLVHPRQMAEQALALPDNTRVALVLGRERSGLTNDELARCHCHVNIPANPDYSSLNVAAAVQVLCYELRMSAVLSTGEETPLWGVEWDQPPATAGAMESLFAHWERVLVDIDFLDPTNPRTLMSKIRRLMAKAQPDEVEANILRGMLSHVQKHLRKP</sequence>
<comment type="caution">
    <text evidence="7">The sequence shown here is derived from an EMBL/GenBank/DDBJ whole genome shotgun (WGS) entry which is preliminary data.</text>
</comment>
<dbReference type="STRING" id="314283.MED297_14880"/>
<evidence type="ECO:0000313" key="7">
    <source>
        <dbReference type="EMBL" id="EAR08516.1"/>
    </source>
</evidence>
<comment type="catalytic activity">
    <reaction evidence="5">
        <text>cytidine(32) in tRNA + S-adenosyl-L-methionine = 2'-O-methylcytidine(32) in tRNA + S-adenosyl-L-homocysteine + H(+)</text>
        <dbReference type="Rhea" id="RHEA:42932"/>
        <dbReference type="Rhea" id="RHEA-COMP:10288"/>
        <dbReference type="Rhea" id="RHEA-COMP:10289"/>
        <dbReference type="ChEBI" id="CHEBI:15378"/>
        <dbReference type="ChEBI" id="CHEBI:57856"/>
        <dbReference type="ChEBI" id="CHEBI:59789"/>
        <dbReference type="ChEBI" id="CHEBI:74495"/>
        <dbReference type="ChEBI" id="CHEBI:82748"/>
        <dbReference type="EC" id="2.1.1.200"/>
    </reaction>
</comment>
<dbReference type="Pfam" id="PF00588">
    <property type="entry name" value="SpoU_methylase"/>
    <property type="match status" value="1"/>
</dbReference>
<comment type="subunit">
    <text evidence="5">Homodimer.</text>
</comment>
<evidence type="ECO:0000259" key="6">
    <source>
        <dbReference type="Pfam" id="PF00588"/>
    </source>
</evidence>
<evidence type="ECO:0000256" key="3">
    <source>
        <dbReference type="ARBA" id="ARBA00022679"/>
    </source>
</evidence>
<dbReference type="RefSeq" id="WP_008043044.1">
    <property type="nucleotide sequence ID" value="NZ_CH724150.1"/>
</dbReference>
<dbReference type="Gene3D" id="1.10.8.590">
    <property type="match status" value="1"/>
</dbReference>
<protein>
    <recommendedName>
        <fullName evidence="5">tRNA (cytidine/uridine-2'-O-)-methyltransferase TrmJ</fullName>
        <ecNumber evidence="5">2.1.1.200</ecNumber>
    </recommendedName>
    <alternativeName>
        <fullName evidence="5">tRNA (cytidine(32)/uridine(32)-2'-O)-methyltransferase</fullName>
    </alternativeName>
    <alternativeName>
        <fullName evidence="5">tRNA Cm32/Um32 methyltransferase</fullName>
    </alternativeName>
</protein>
<proteinExistence type="inferred from homology"/>
<feature type="domain" description="tRNA/rRNA methyltransferase SpoU type" evidence="6">
    <location>
        <begin position="15"/>
        <end position="163"/>
    </location>
</feature>
<evidence type="ECO:0000256" key="4">
    <source>
        <dbReference type="ARBA" id="ARBA00022691"/>
    </source>
</evidence>
<keyword evidence="4 5" id="KW-0949">S-adenosyl-L-methionine</keyword>
<evidence type="ECO:0000256" key="2">
    <source>
        <dbReference type="ARBA" id="ARBA00022603"/>
    </source>
</evidence>
<dbReference type="GO" id="GO:0106339">
    <property type="term" value="F:tRNA (cytidine(32)-2'-O)-methyltransferase activity"/>
    <property type="evidence" value="ECO:0007669"/>
    <property type="project" value="RHEA"/>
</dbReference>
<dbReference type="AlphaFoldDB" id="A4BH17"/>
<comment type="catalytic activity">
    <reaction evidence="5">
        <text>uridine(32) in tRNA + S-adenosyl-L-methionine = 2'-O-methyluridine(32) in tRNA + S-adenosyl-L-homocysteine + H(+)</text>
        <dbReference type="Rhea" id="RHEA:42936"/>
        <dbReference type="Rhea" id="RHEA-COMP:10107"/>
        <dbReference type="Rhea" id="RHEA-COMP:10290"/>
        <dbReference type="ChEBI" id="CHEBI:15378"/>
        <dbReference type="ChEBI" id="CHEBI:57856"/>
        <dbReference type="ChEBI" id="CHEBI:59789"/>
        <dbReference type="ChEBI" id="CHEBI:65315"/>
        <dbReference type="ChEBI" id="CHEBI:74478"/>
        <dbReference type="EC" id="2.1.1.200"/>
    </reaction>
</comment>
<keyword evidence="5" id="KW-0963">Cytoplasm</keyword>
<keyword evidence="3" id="KW-0808">Transferase</keyword>
<dbReference type="HOGENOM" id="CLU_056931_0_1_6"/>
<dbReference type="EC" id="2.1.1.200" evidence="5"/>
<dbReference type="SUPFAM" id="SSF75217">
    <property type="entry name" value="alpha/beta knot"/>
    <property type="match status" value="1"/>
</dbReference>